<protein>
    <recommendedName>
        <fullName evidence="4">DUF3592 domain-containing protein</fullName>
    </recommendedName>
</protein>
<accession>A0ABR6MJF2</accession>
<evidence type="ECO:0008006" key="4">
    <source>
        <dbReference type="Google" id="ProtNLM"/>
    </source>
</evidence>
<evidence type="ECO:0000313" key="3">
    <source>
        <dbReference type="Proteomes" id="UP000618986"/>
    </source>
</evidence>
<reference evidence="2 3" key="1">
    <citation type="submission" date="2020-08" db="EMBL/GenBank/DDBJ databases">
        <title>Sequencing the genomes of 1000 actinobacteria strains.</title>
        <authorList>
            <person name="Klenk H.-P."/>
        </authorList>
    </citation>
    <scope>NUCLEOTIDE SEQUENCE [LARGE SCALE GENOMIC DNA]</scope>
    <source>
        <strain evidence="2 3">DSM 43036</strain>
    </source>
</reference>
<proteinExistence type="predicted"/>
<keyword evidence="1" id="KW-0812">Transmembrane</keyword>
<dbReference type="GeneID" id="300295853"/>
<comment type="caution">
    <text evidence="2">The sequence shown here is derived from an EMBL/GenBank/DDBJ whole genome shotgun (WGS) entry which is preliminary data.</text>
</comment>
<gene>
    <name evidence="2" type="ORF">FHU28_005333</name>
</gene>
<keyword evidence="1" id="KW-0472">Membrane</keyword>
<dbReference type="Proteomes" id="UP000618986">
    <property type="component" value="Unassembled WGS sequence"/>
</dbReference>
<keyword evidence="1" id="KW-1133">Transmembrane helix</keyword>
<organism evidence="2 3">
    <name type="scientific">Micromonospora echinospora</name>
    <name type="common">Micromonospora purpurea</name>
    <dbReference type="NCBI Taxonomy" id="1877"/>
    <lineage>
        <taxon>Bacteria</taxon>
        <taxon>Bacillati</taxon>
        <taxon>Actinomycetota</taxon>
        <taxon>Actinomycetes</taxon>
        <taxon>Micromonosporales</taxon>
        <taxon>Micromonosporaceae</taxon>
        <taxon>Micromonospora</taxon>
    </lineage>
</organism>
<keyword evidence="3" id="KW-1185">Reference proteome</keyword>
<dbReference type="EMBL" id="JACHJC010000001">
    <property type="protein sequence ID" value="MBB5115494.1"/>
    <property type="molecule type" value="Genomic_DNA"/>
</dbReference>
<name>A0ABR6MJF2_MICEC</name>
<dbReference type="RefSeq" id="WP_184687200.1">
    <property type="nucleotide sequence ID" value="NZ_JACHJC010000001.1"/>
</dbReference>
<evidence type="ECO:0000256" key="1">
    <source>
        <dbReference type="SAM" id="Phobius"/>
    </source>
</evidence>
<evidence type="ECO:0000313" key="2">
    <source>
        <dbReference type="EMBL" id="MBB5115494.1"/>
    </source>
</evidence>
<sequence length="65" mass="7697">MHRPAAGDVIAVRYDPWHPTHLREADAPIWRWPDFLVTVPPAVAGCLVVPAEWMRFRRRLRERRV</sequence>
<feature type="transmembrane region" description="Helical" evidence="1">
    <location>
        <begin position="35"/>
        <end position="54"/>
    </location>
</feature>